<feature type="region of interest" description="Disordered" evidence="1">
    <location>
        <begin position="1"/>
        <end position="114"/>
    </location>
</feature>
<organism evidence="2">
    <name type="scientific">Oryza punctata</name>
    <name type="common">Red rice</name>
    <dbReference type="NCBI Taxonomy" id="4537"/>
    <lineage>
        <taxon>Eukaryota</taxon>
        <taxon>Viridiplantae</taxon>
        <taxon>Streptophyta</taxon>
        <taxon>Embryophyta</taxon>
        <taxon>Tracheophyta</taxon>
        <taxon>Spermatophyta</taxon>
        <taxon>Magnoliopsida</taxon>
        <taxon>Liliopsida</taxon>
        <taxon>Poales</taxon>
        <taxon>Poaceae</taxon>
        <taxon>BOP clade</taxon>
        <taxon>Oryzoideae</taxon>
        <taxon>Oryzeae</taxon>
        <taxon>Oryzinae</taxon>
        <taxon>Oryza</taxon>
    </lineage>
</organism>
<dbReference type="AlphaFoldDB" id="A0A0E0JWL7"/>
<feature type="compositionally biased region" description="Low complexity" evidence="1">
    <location>
        <begin position="20"/>
        <end position="31"/>
    </location>
</feature>
<proteinExistence type="predicted"/>
<feature type="compositionally biased region" description="Basic residues" evidence="1">
    <location>
        <begin position="57"/>
        <end position="67"/>
    </location>
</feature>
<dbReference type="EnsemblPlants" id="OPUNC02G05960.2">
    <property type="protein sequence ID" value="OPUNC02G05960.2"/>
    <property type="gene ID" value="OPUNC02G05960"/>
</dbReference>
<reference evidence="2" key="1">
    <citation type="submission" date="2015-04" db="UniProtKB">
        <authorList>
            <consortium name="EnsemblPlants"/>
        </authorList>
    </citation>
    <scope>IDENTIFICATION</scope>
</reference>
<dbReference type="EnsemblPlants" id="OPUNC02G05960.6">
    <property type="protein sequence ID" value="OPUNC02G05960.6"/>
    <property type="gene ID" value="OPUNC02G05960"/>
</dbReference>
<dbReference type="HOGENOM" id="CLU_1211470_0_0_1"/>
<dbReference type="EnsemblPlants" id="OPUNC02G05960.5">
    <property type="protein sequence ID" value="OPUNC02G05960.5"/>
    <property type="gene ID" value="OPUNC02G05960"/>
</dbReference>
<protein>
    <submittedName>
        <fullName evidence="2">Uncharacterized protein</fullName>
    </submittedName>
</protein>
<evidence type="ECO:0000256" key="1">
    <source>
        <dbReference type="SAM" id="MobiDB-lite"/>
    </source>
</evidence>
<evidence type="ECO:0000313" key="2">
    <source>
        <dbReference type="EnsemblPlants" id="OPUNC02G05960.2"/>
    </source>
</evidence>
<dbReference type="Gramene" id="OPUNC02G05960.2">
    <property type="protein sequence ID" value="OPUNC02G05960.2"/>
    <property type="gene ID" value="OPUNC02G05960"/>
</dbReference>
<keyword evidence="3" id="KW-1185">Reference proteome</keyword>
<feature type="compositionally biased region" description="Basic and acidic residues" evidence="1">
    <location>
        <begin position="90"/>
        <end position="101"/>
    </location>
</feature>
<name>A0A0E0JWL7_ORYPU</name>
<accession>A0A0E0JWL7</accession>
<evidence type="ECO:0000313" key="3">
    <source>
        <dbReference type="Proteomes" id="UP000026962"/>
    </source>
</evidence>
<dbReference type="Proteomes" id="UP000026962">
    <property type="component" value="Chromosome 2"/>
</dbReference>
<sequence>MGHDEAASVPDVEGQDGEGDAIAADGDALGEPLLEPKPCRLLQRRQELSHGGSLRHERVHRPHRRHGLLGDGTGVAVLLPDPASEADDDAAVHERRDDEKHQRRQRHQHELPHQREPKCVAADEHGGVHHEVWHLLAQHVLHHKAVVGHAGDHLRRRPLLQVEILHVLPEHRLKVPRPHPRRLPLRRPHPAIPLCLYNTQITGGSQLASPSPSPAPPLPWRHWNVTVQVRAGRGRAHVYVPR</sequence>
<reference evidence="2" key="2">
    <citation type="submission" date="2018-05" db="EMBL/GenBank/DDBJ databases">
        <title>OpunRS2 (Oryza punctata Reference Sequence Version 2).</title>
        <authorList>
            <person name="Zhang J."/>
            <person name="Kudrna D."/>
            <person name="Lee S."/>
            <person name="Talag J."/>
            <person name="Welchert J."/>
            <person name="Wing R.A."/>
        </authorList>
    </citation>
    <scope>NUCLEOTIDE SEQUENCE [LARGE SCALE GENOMIC DNA]</scope>
</reference>
<dbReference type="Gramene" id="OPUNC02G05960.5">
    <property type="protein sequence ID" value="OPUNC02G05960.5"/>
    <property type="gene ID" value="OPUNC02G05960"/>
</dbReference>
<dbReference type="Gramene" id="OPUNC02G05960.6">
    <property type="protein sequence ID" value="OPUNC02G05960.6"/>
    <property type="gene ID" value="OPUNC02G05960"/>
</dbReference>